<evidence type="ECO:0000313" key="2">
    <source>
        <dbReference type="Proteomes" id="UP000007264"/>
    </source>
</evidence>
<dbReference type="KEGG" id="csl:COCSUDRAFT_55132"/>
<accession>I0Z8Z0</accession>
<evidence type="ECO:0000313" key="1">
    <source>
        <dbReference type="EMBL" id="EIE27109.1"/>
    </source>
</evidence>
<protein>
    <submittedName>
        <fullName evidence="1">Uncharacterized protein</fullName>
    </submittedName>
</protein>
<proteinExistence type="predicted"/>
<reference evidence="1 2" key="1">
    <citation type="journal article" date="2012" name="Genome Biol.">
        <title>The genome of the polar eukaryotic microalga coccomyxa subellipsoidea reveals traits of cold adaptation.</title>
        <authorList>
            <person name="Blanc G."/>
            <person name="Agarkova I."/>
            <person name="Grimwood J."/>
            <person name="Kuo A."/>
            <person name="Brueggeman A."/>
            <person name="Dunigan D."/>
            <person name="Gurnon J."/>
            <person name="Ladunga I."/>
            <person name="Lindquist E."/>
            <person name="Lucas S."/>
            <person name="Pangilinan J."/>
            <person name="Proschold T."/>
            <person name="Salamov A."/>
            <person name="Schmutz J."/>
            <person name="Weeks D."/>
            <person name="Yamada T."/>
            <person name="Claverie J.M."/>
            <person name="Grigoriev I."/>
            <person name="Van Etten J."/>
            <person name="Lomsadze A."/>
            <person name="Borodovsky M."/>
        </authorList>
    </citation>
    <scope>NUCLEOTIDE SEQUENCE [LARGE SCALE GENOMIC DNA]</scope>
    <source>
        <strain evidence="1 2">C-169</strain>
    </source>
</reference>
<keyword evidence="2" id="KW-1185">Reference proteome</keyword>
<dbReference type="AlphaFoldDB" id="I0Z8Z0"/>
<dbReference type="EMBL" id="AGSI01000001">
    <property type="protein sequence ID" value="EIE27109.1"/>
    <property type="molecule type" value="Genomic_DNA"/>
</dbReference>
<dbReference type="GeneID" id="17045860"/>
<comment type="caution">
    <text evidence="1">The sequence shown here is derived from an EMBL/GenBank/DDBJ whole genome shotgun (WGS) entry which is preliminary data.</text>
</comment>
<name>I0Z8Z0_COCSC</name>
<gene>
    <name evidence="1" type="ORF">COCSUDRAFT_55132</name>
</gene>
<sequence>MCSSITIGKTPLSKWHGCAPPNPPLPQAALGGGACGDGKYYKDWSLYHATFQLAFLGGLRPPRPPAVRAAVVAGAALKELGQERHALRTAHGSP</sequence>
<dbReference type="Proteomes" id="UP000007264">
    <property type="component" value="Unassembled WGS sequence"/>
</dbReference>
<dbReference type="RefSeq" id="XP_005651653.1">
    <property type="nucleotide sequence ID" value="XM_005651596.1"/>
</dbReference>
<organism evidence="1 2">
    <name type="scientific">Coccomyxa subellipsoidea (strain C-169)</name>
    <name type="common">Green microalga</name>
    <dbReference type="NCBI Taxonomy" id="574566"/>
    <lineage>
        <taxon>Eukaryota</taxon>
        <taxon>Viridiplantae</taxon>
        <taxon>Chlorophyta</taxon>
        <taxon>core chlorophytes</taxon>
        <taxon>Trebouxiophyceae</taxon>
        <taxon>Trebouxiophyceae incertae sedis</taxon>
        <taxon>Coccomyxaceae</taxon>
        <taxon>Coccomyxa</taxon>
        <taxon>Coccomyxa subellipsoidea</taxon>
    </lineage>
</organism>